<evidence type="ECO:0000259" key="3">
    <source>
        <dbReference type="PROSITE" id="PS50086"/>
    </source>
</evidence>
<keyword evidence="1" id="KW-0343">GTPase activation</keyword>
<feature type="domain" description="Rab-GAP TBC" evidence="3">
    <location>
        <begin position="651"/>
        <end position="860"/>
    </location>
</feature>
<organism evidence="4 5">
    <name type="scientific">Bemisia tabaci</name>
    <name type="common">Sweetpotato whitefly</name>
    <name type="synonym">Aleurodes tabaci</name>
    <dbReference type="NCBI Taxonomy" id="7038"/>
    <lineage>
        <taxon>Eukaryota</taxon>
        <taxon>Metazoa</taxon>
        <taxon>Ecdysozoa</taxon>
        <taxon>Arthropoda</taxon>
        <taxon>Hexapoda</taxon>
        <taxon>Insecta</taxon>
        <taxon>Pterygota</taxon>
        <taxon>Neoptera</taxon>
        <taxon>Paraneoptera</taxon>
        <taxon>Hemiptera</taxon>
        <taxon>Sternorrhyncha</taxon>
        <taxon>Aleyrodoidea</taxon>
        <taxon>Aleyrodidae</taxon>
        <taxon>Aleyrodinae</taxon>
        <taxon>Bemisia</taxon>
    </lineage>
</organism>
<dbReference type="GO" id="GO:0005769">
    <property type="term" value="C:early endosome"/>
    <property type="evidence" value="ECO:0007669"/>
    <property type="project" value="TreeGrafter"/>
</dbReference>
<dbReference type="InterPro" id="IPR000195">
    <property type="entry name" value="Rab-GAP-TBC_dom"/>
</dbReference>
<evidence type="ECO:0000256" key="2">
    <source>
        <dbReference type="SAM" id="MobiDB-lite"/>
    </source>
</evidence>
<sequence length="972" mass="109611">MPLIDIFKRASKLVLNLQHADAVTSYEEGEVVFCKNNVCVHPPTILRQETEIIHHPGYLTISCQRINKYSELDNCNDTTLILTWIPNATLRKCPSSVEKLSTKGRKEQGSKISASPKFDSLSPNRKNSVQSVSSYDSHESAPSYSPSFECRDILRTKNSVTSSRSHLSEHYDGVSVGSIQESLKSNFSDKYSLQVDLVDNDEICRITMEEASFTPTNCKENPQTDDMCSKKMFSTSSANEDSNPKDFDESVSRYSEGKGNIASQIISCANHYNDSCNVQESSSLNEVENAASKFRKDSLKNFSVAVDQSESSTKTNAINSGITTLSIVKDVSCCTKASTDLDQECKCEGSHVCATKEVADSAREELSTISKDSLLNLDSSHKKLDKPEFSGAPLCNKDGAKVSSSLLLESNVSSGNDKSGHISLDDSNKDVTSIKNSPSKSSAFSFSSSSDFTNATSIDSTNDSAEKEVSPPKSPSDCSDSNSCESSAPLWTYSSEYLNRRRYLPESNSASPATIRQIQRSCQKFSVDLGEMRSLRLFFSNGDTSSGQLVIASRESQYKILHFHHGGLDRLAQILQEWNRLSNFDPSSVNSSEDVPYRHFMICRPEVNKDDLHPEEGKVPILTEELWCNLLNEVGQLEDPLFLRKSVFFNGLPQNLRRTVWPFLLQIYPYSSTFADREAIVQIRKLEYQEIIHRRSKLSGVNKENFMRNVQSVIEKDVVRTDRNNPFYAGDTNPNLETMKNILLNYAVYDSSLGYLQGMSDLLAPLLAEIRDESESFWCFCGLMQRRLFVCTPTDADMEKNLRHLRELIRIMVPAFYSHLLKHEDAMELLFCHRWILLCFKREFPESIVFQIWEACWSNYLIDYFHLFICLAIVAAYSPDVIAQDLRTDEMLLHFSSLSMYMDGVLILKKARWLLYRFRQLLVIPCSLAMLCQYSGPGMWDNSHTPSVKCLDDPTYCPETPCPYRGCFGPDS</sequence>
<dbReference type="EMBL" id="OU963865">
    <property type="protein sequence ID" value="CAH0388081.1"/>
    <property type="molecule type" value="Genomic_DNA"/>
</dbReference>
<dbReference type="Gene3D" id="1.10.472.80">
    <property type="entry name" value="Ypt/Rab-GAP domain of gyp1p, domain 3"/>
    <property type="match status" value="1"/>
</dbReference>
<dbReference type="GO" id="GO:0005096">
    <property type="term" value="F:GTPase activator activity"/>
    <property type="evidence" value="ECO:0007669"/>
    <property type="project" value="UniProtKB-KW"/>
</dbReference>
<protein>
    <recommendedName>
        <fullName evidence="3">Rab-GAP TBC domain-containing protein</fullName>
    </recommendedName>
</protein>
<dbReference type="KEGG" id="btab:109033501"/>
<name>A0A9P0AB90_BEMTA</name>
<feature type="compositionally biased region" description="Polar residues" evidence="2">
    <location>
        <begin position="121"/>
        <end position="146"/>
    </location>
</feature>
<dbReference type="FunFam" id="1.10.8.270:FF:000017">
    <property type="entry name" value="TBC1 domain family member 16"/>
    <property type="match status" value="1"/>
</dbReference>
<dbReference type="PANTHER" id="PTHR22957:SF547">
    <property type="entry name" value="TBC1 DOMAIN FAMILY MEMBER 16"/>
    <property type="match status" value="1"/>
</dbReference>
<dbReference type="PANTHER" id="PTHR22957">
    <property type="entry name" value="TBC1 DOMAIN FAMILY MEMBER GTPASE-ACTIVATING PROTEIN"/>
    <property type="match status" value="1"/>
</dbReference>
<feature type="region of interest" description="Disordered" evidence="2">
    <location>
        <begin position="412"/>
        <end position="485"/>
    </location>
</feature>
<dbReference type="FunFam" id="1.10.472.80:FF:000020">
    <property type="entry name" value="TBC1 domain family, member 16"/>
    <property type="match status" value="1"/>
</dbReference>
<feature type="compositionally biased region" description="Basic and acidic residues" evidence="2">
    <location>
        <begin position="100"/>
        <end position="109"/>
    </location>
</feature>
<feature type="region of interest" description="Disordered" evidence="2">
    <location>
        <begin position="97"/>
        <end position="146"/>
    </location>
</feature>
<feature type="compositionally biased region" description="Low complexity" evidence="2">
    <location>
        <begin position="475"/>
        <end position="485"/>
    </location>
</feature>
<keyword evidence="5" id="KW-1185">Reference proteome</keyword>
<dbReference type="Proteomes" id="UP001152759">
    <property type="component" value="Chromosome 4"/>
</dbReference>
<feature type="compositionally biased region" description="Basic and acidic residues" evidence="2">
    <location>
        <begin position="418"/>
        <end position="429"/>
    </location>
</feature>
<evidence type="ECO:0000313" key="4">
    <source>
        <dbReference type="EMBL" id="CAH0388081.1"/>
    </source>
</evidence>
<dbReference type="InterPro" id="IPR035969">
    <property type="entry name" value="Rab-GAP_TBC_sf"/>
</dbReference>
<dbReference type="PROSITE" id="PS50086">
    <property type="entry name" value="TBC_RABGAP"/>
    <property type="match status" value="1"/>
</dbReference>
<feature type="compositionally biased region" description="Low complexity" evidence="2">
    <location>
        <begin position="433"/>
        <end position="458"/>
    </location>
</feature>
<proteinExistence type="predicted"/>
<dbReference type="SMART" id="SM00164">
    <property type="entry name" value="TBC"/>
    <property type="match status" value="1"/>
</dbReference>
<evidence type="ECO:0000256" key="1">
    <source>
        <dbReference type="ARBA" id="ARBA00022468"/>
    </source>
</evidence>
<dbReference type="Gene3D" id="1.10.8.270">
    <property type="entry name" value="putative rabgap domain of human tbc1 domain family member 14 like domains"/>
    <property type="match status" value="1"/>
</dbReference>
<dbReference type="SUPFAM" id="SSF47923">
    <property type="entry name" value="Ypt/Rab-GAP domain of gyp1p"/>
    <property type="match status" value="2"/>
</dbReference>
<accession>A0A9P0AB90</accession>
<dbReference type="Pfam" id="PF00566">
    <property type="entry name" value="RabGAP-TBC"/>
    <property type="match status" value="1"/>
</dbReference>
<dbReference type="AlphaFoldDB" id="A0A9P0AB90"/>
<reference evidence="4" key="1">
    <citation type="submission" date="2021-12" db="EMBL/GenBank/DDBJ databases">
        <authorList>
            <person name="King R."/>
        </authorList>
    </citation>
    <scope>NUCLEOTIDE SEQUENCE</scope>
</reference>
<gene>
    <name evidence="4" type="ORF">BEMITA_LOCUS7024</name>
</gene>
<evidence type="ECO:0000313" key="5">
    <source>
        <dbReference type="Proteomes" id="UP001152759"/>
    </source>
</evidence>